<reference evidence="1 2" key="3">
    <citation type="journal article" date="2022" name="Microbiol. Spectr.">
        <title>Folding features and dynamics of 3D genome architecture in plant fungal pathogens.</title>
        <authorList>
            <person name="Xia C."/>
        </authorList>
    </citation>
    <scope>NUCLEOTIDE SEQUENCE [LARGE SCALE GENOMIC DNA]</scope>
    <source>
        <strain evidence="1 2">93-210</strain>
    </source>
</reference>
<reference evidence="2" key="2">
    <citation type="journal article" date="2018" name="Mol. Plant Microbe Interact.">
        <title>Genome sequence resources for the wheat stripe rust pathogen (Puccinia striiformis f. sp. tritici) and the barley stripe rust pathogen (Puccinia striiformis f. sp. hordei).</title>
        <authorList>
            <person name="Xia C."/>
            <person name="Wang M."/>
            <person name="Yin C."/>
            <person name="Cornejo O.E."/>
            <person name="Hulbert S.H."/>
            <person name="Chen X."/>
        </authorList>
    </citation>
    <scope>NUCLEOTIDE SEQUENCE [LARGE SCALE GENOMIC DNA]</scope>
    <source>
        <strain evidence="2">93-210</strain>
    </source>
</reference>
<organism evidence="1 2">
    <name type="scientific">Puccinia striiformis f. sp. tritici</name>
    <dbReference type="NCBI Taxonomy" id="168172"/>
    <lineage>
        <taxon>Eukaryota</taxon>
        <taxon>Fungi</taxon>
        <taxon>Dikarya</taxon>
        <taxon>Basidiomycota</taxon>
        <taxon>Pucciniomycotina</taxon>
        <taxon>Pucciniomycetes</taxon>
        <taxon>Pucciniales</taxon>
        <taxon>Pucciniaceae</taxon>
        <taxon>Puccinia</taxon>
    </lineage>
</organism>
<evidence type="ECO:0000313" key="1">
    <source>
        <dbReference type="EMBL" id="KAI7943668.1"/>
    </source>
</evidence>
<accession>A0ACC0E3E1</accession>
<proteinExistence type="predicted"/>
<keyword evidence="2" id="KW-1185">Reference proteome</keyword>
<dbReference type="Proteomes" id="UP001060170">
    <property type="component" value="Chromosome 11"/>
</dbReference>
<protein>
    <submittedName>
        <fullName evidence="1">Uncharacterized protein</fullName>
    </submittedName>
</protein>
<gene>
    <name evidence="1" type="ORF">MJO28_011196</name>
</gene>
<dbReference type="EMBL" id="CM045875">
    <property type="protein sequence ID" value="KAI7943668.1"/>
    <property type="molecule type" value="Genomic_DNA"/>
</dbReference>
<evidence type="ECO:0000313" key="2">
    <source>
        <dbReference type="Proteomes" id="UP001060170"/>
    </source>
</evidence>
<comment type="caution">
    <text evidence="1">The sequence shown here is derived from an EMBL/GenBank/DDBJ whole genome shotgun (WGS) entry which is preliminary data.</text>
</comment>
<reference evidence="2" key="1">
    <citation type="journal article" date="2018" name="BMC Genomics">
        <title>Genomic insights into host adaptation between the wheat stripe rust pathogen (Puccinia striiformis f. sp. tritici) and the barley stripe rust pathogen (Puccinia striiformis f. sp. hordei).</title>
        <authorList>
            <person name="Xia C."/>
            <person name="Wang M."/>
            <person name="Yin C."/>
            <person name="Cornejo O.E."/>
            <person name="Hulbert S.H."/>
            <person name="Chen X."/>
        </authorList>
    </citation>
    <scope>NUCLEOTIDE SEQUENCE [LARGE SCALE GENOMIC DNA]</scope>
    <source>
        <strain evidence="2">93-210</strain>
    </source>
</reference>
<sequence>MRSTTFGKGILLFLACSYLAYLPMGNSIPMDTSAALGKLAEKLPRDEAEVRVTGSWGAFGELDIDNPALDRAHHIPVSSSPVGRPTVSDETKRRRPVKGSQAEDVRDDILVEDRPTSVPKNAKELSAEWQEELRAGLSLISTSRHSITAKIQDQNLFESIPRYLNVLVGQQLEKVLELNGLAESDETSIGNSLTDLLHNPRQLLDLIKSFSSRPNQLSSFLGDHVTSEELEHFEQQIQKIVRVTNERLFRMIAQLDQKSLKEIVENSKTVTNELGDNLAATLHESFANQVKDASGEVEKSGPVNQHLEHSTTSYKRQDKLTEDQPRFAYEQQQHLEEDIETILHNKLTLVTTEEEAKAVYSLVQMISQVNIQHEIRAAIQQQTDLDSIFDDLLGLYDPIAPPQMIYEKVKGFIQFASKKYITIPGLHDQEQEAASRMVEKPRNPLRLSTLWNARSSADLGQFGSDVQMFQNLIHRHLLGLFKEYRHPSRSHSPSFDYWIRMSKELTELAEISDPHSKFGTSFIDQLQEAEKTFKQWWPNSKIGN</sequence>
<name>A0ACC0E3E1_9BASI</name>